<dbReference type="Pfam" id="PF00300">
    <property type="entry name" value="His_Phos_1"/>
    <property type="match status" value="1"/>
</dbReference>
<dbReference type="InterPro" id="IPR029033">
    <property type="entry name" value="His_PPase_superfam"/>
</dbReference>
<protein>
    <submittedName>
        <fullName evidence="5">Histidine phosphatase family protein</fullName>
    </submittedName>
</protein>
<dbReference type="SUPFAM" id="SSF53254">
    <property type="entry name" value="Phosphoglycerate mutase-like"/>
    <property type="match status" value="1"/>
</dbReference>
<organism evidence="5 6">
    <name type="scientific">Aquicoccus porphyridii</name>
    <dbReference type="NCBI Taxonomy" id="1852029"/>
    <lineage>
        <taxon>Bacteria</taxon>
        <taxon>Pseudomonadati</taxon>
        <taxon>Pseudomonadota</taxon>
        <taxon>Alphaproteobacteria</taxon>
        <taxon>Rhodobacterales</taxon>
        <taxon>Paracoccaceae</taxon>
        <taxon>Aquicoccus</taxon>
    </lineage>
</organism>
<feature type="active site" description="Tele-phosphohistidine intermediate" evidence="3">
    <location>
        <position position="12"/>
    </location>
</feature>
<dbReference type="PIRSF" id="PIRSF000709">
    <property type="entry name" value="6PFK_2-Ptase"/>
    <property type="match status" value="1"/>
</dbReference>
<dbReference type="CDD" id="cd07067">
    <property type="entry name" value="HP_PGM_like"/>
    <property type="match status" value="1"/>
</dbReference>
<name>A0A5A9ZU61_9RHOB</name>
<dbReference type="PROSITE" id="PS00175">
    <property type="entry name" value="PG_MUTASE"/>
    <property type="match status" value="1"/>
</dbReference>
<sequence>MSDTPPLYLLRHGQTTWNAAGRVQGQLESELSDMGRDHARRQGEILSRIDLPEGLGVYCSPQKRTRQTAELALGGLGLVPRFDDRLKEIHLGAWEGRYYADLTERDPAFFEGRSTLMLCLEGPGETLEDMRARVGAFLGDLDGPALVISHGVALTVLRGLVLGLDIEAMEGLGAEQGVIYELRDGAQIVHR</sequence>
<keyword evidence="6" id="KW-1185">Reference proteome</keyword>
<dbReference type="GO" id="GO:0005737">
    <property type="term" value="C:cytoplasm"/>
    <property type="evidence" value="ECO:0007669"/>
    <property type="project" value="TreeGrafter"/>
</dbReference>
<accession>A0A5A9ZU61</accession>
<dbReference type="PANTHER" id="PTHR48100:SF1">
    <property type="entry name" value="HISTIDINE PHOSPHATASE FAMILY PROTEIN-RELATED"/>
    <property type="match status" value="1"/>
</dbReference>
<evidence type="ECO:0000256" key="3">
    <source>
        <dbReference type="PIRSR" id="PIRSR613078-1"/>
    </source>
</evidence>
<dbReference type="RefSeq" id="WP_111362337.1">
    <property type="nucleotide sequence ID" value="NZ_VINQ01000001.1"/>
</dbReference>
<feature type="binding site" evidence="4">
    <location>
        <begin position="11"/>
        <end position="18"/>
    </location>
    <ligand>
        <name>substrate</name>
    </ligand>
</feature>
<dbReference type="GO" id="GO:0016791">
    <property type="term" value="F:phosphatase activity"/>
    <property type="evidence" value="ECO:0007669"/>
    <property type="project" value="TreeGrafter"/>
</dbReference>
<dbReference type="EMBL" id="VINQ01000001">
    <property type="protein sequence ID" value="KAA0920631.1"/>
    <property type="molecule type" value="Genomic_DNA"/>
</dbReference>
<comment type="caution">
    <text evidence="5">The sequence shown here is derived from an EMBL/GenBank/DDBJ whole genome shotgun (WGS) entry which is preliminary data.</text>
</comment>
<dbReference type="Gene3D" id="3.40.50.1240">
    <property type="entry name" value="Phosphoglycerate mutase-like"/>
    <property type="match status" value="1"/>
</dbReference>
<proteinExistence type="predicted"/>
<keyword evidence="2" id="KW-0413">Isomerase</keyword>
<dbReference type="Proteomes" id="UP000325291">
    <property type="component" value="Unassembled WGS sequence"/>
</dbReference>
<feature type="binding site" evidence="4">
    <location>
        <position position="64"/>
    </location>
    <ligand>
        <name>substrate</name>
    </ligand>
</feature>
<dbReference type="PANTHER" id="PTHR48100">
    <property type="entry name" value="BROAD-SPECIFICITY PHOSPHATASE YOR283W-RELATED"/>
    <property type="match status" value="1"/>
</dbReference>
<keyword evidence="1" id="KW-0324">Glycolysis</keyword>
<gene>
    <name evidence="5" type="ORF">FLO80_00145</name>
</gene>
<reference evidence="5 6" key="1">
    <citation type="submission" date="2019-07" db="EMBL/GenBank/DDBJ databases">
        <title>Aquicoccus porphyridii gen. nov., sp. nov., isolated from a small marine red alga, Porphyridium marinum.</title>
        <authorList>
            <person name="Liu L."/>
        </authorList>
    </citation>
    <scope>NUCLEOTIDE SEQUENCE [LARGE SCALE GENOMIC DNA]</scope>
    <source>
        <strain evidence="5 6">L1 8-17</strain>
    </source>
</reference>
<evidence type="ECO:0000256" key="2">
    <source>
        <dbReference type="ARBA" id="ARBA00023235"/>
    </source>
</evidence>
<dbReference type="InterPro" id="IPR050275">
    <property type="entry name" value="PGM_Phosphatase"/>
</dbReference>
<dbReference type="InterPro" id="IPR001345">
    <property type="entry name" value="PG/BPGM_mutase_AS"/>
</dbReference>
<feature type="active site" description="Proton donor/acceptor" evidence="3">
    <location>
        <position position="88"/>
    </location>
</feature>
<evidence type="ECO:0000256" key="1">
    <source>
        <dbReference type="ARBA" id="ARBA00023152"/>
    </source>
</evidence>
<evidence type="ECO:0000256" key="4">
    <source>
        <dbReference type="PIRSR" id="PIRSR613078-2"/>
    </source>
</evidence>
<evidence type="ECO:0000313" key="6">
    <source>
        <dbReference type="Proteomes" id="UP000325291"/>
    </source>
</evidence>
<dbReference type="SMART" id="SM00855">
    <property type="entry name" value="PGAM"/>
    <property type="match status" value="1"/>
</dbReference>
<dbReference type="AlphaFoldDB" id="A0A5A9ZU61"/>
<dbReference type="InterPro" id="IPR013078">
    <property type="entry name" value="His_Pase_superF_clade-1"/>
</dbReference>
<evidence type="ECO:0000313" key="5">
    <source>
        <dbReference type="EMBL" id="KAA0920631.1"/>
    </source>
</evidence>